<protein>
    <submittedName>
        <fullName evidence="2">Uncharacterized protein</fullName>
    </submittedName>
</protein>
<evidence type="ECO:0000313" key="2">
    <source>
        <dbReference type="EMBL" id="KAG9345897.1"/>
    </source>
</evidence>
<evidence type="ECO:0000256" key="1">
    <source>
        <dbReference type="SAM" id="MobiDB-lite"/>
    </source>
</evidence>
<comment type="caution">
    <text evidence="2">The sequence shown here is derived from an EMBL/GenBank/DDBJ whole genome shotgun (WGS) entry which is preliminary data.</text>
</comment>
<feature type="compositionally biased region" description="Low complexity" evidence="1">
    <location>
        <begin position="7"/>
        <end position="19"/>
    </location>
</feature>
<gene>
    <name evidence="2" type="ORF">JZ751_009053</name>
</gene>
<dbReference type="AlphaFoldDB" id="A0A8T2PB21"/>
<reference evidence="2" key="1">
    <citation type="thesis" date="2021" institute="BYU ScholarsArchive" country="Provo, UT, USA">
        <title>Applications of and Algorithms for Genome Assembly and Genomic Analyses with an Emphasis on Marine Teleosts.</title>
        <authorList>
            <person name="Pickett B.D."/>
        </authorList>
    </citation>
    <scope>NUCLEOTIDE SEQUENCE</scope>
    <source>
        <strain evidence="2">HI-2016</strain>
    </source>
</reference>
<feature type="region of interest" description="Disordered" evidence="1">
    <location>
        <begin position="6"/>
        <end position="29"/>
    </location>
</feature>
<organism evidence="2 3">
    <name type="scientific">Albula glossodonta</name>
    <name type="common">roundjaw bonefish</name>
    <dbReference type="NCBI Taxonomy" id="121402"/>
    <lineage>
        <taxon>Eukaryota</taxon>
        <taxon>Metazoa</taxon>
        <taxon>Chordata</taxon>
        <taxon>Craniata</taxon>
        <taxon>Vertebrata</taxon>
        <taxon>Euteleostomi</taxon>
        <taxon>Actinopterygii</taxon>
        <taxon>Neopterygii</taxon>
        <taxon>Teleostei</taxon>
        <taxon>Albuliformes</taxon>
        <taxon>Albulidae</taxon>
        <taxon>Albula</taxon>
    </lineage>
</organism>
<sequence>MFCAVCSSLPSAAAPQASAPHRHTQSEGPPSALSLFNCLTRLPAWRPRCPDDRSHGDSHARELRMRHATATTHFRTDPHFLLPFC</sequence>
<dbReference type="EMBL" id="JAFBMS010000017">
    <property type="protein sequence ID" value="KAG9345897.1"/>
    <property type="molecule type" value="Genomic_DNA"/>
</dbReference>
<name>A0A8T2PB21_9TELE</name>
<keyword evidence="3" id="KW-1185">Reference proteome</keyword>
<accession>A0A8T2PB21</accession>
<proteinExistence type="predicted"/>
<dbReference type="Proteomes" id="UP000824540">
    <property type="component" value="Unassembled WGS sequence"/>
</dbReference>
<evidence type="ECO:0000313" key="3">
    <source>
        <dbReference type="Proteomes" id="UP000824540"/>
    </source>
</evidence>